<organism evidence="2 3">
    <name type="scientific">Pandoraea communis</name>
    <dbReference type="NCBI Taxonomy" id="2508297"/>
    <lineage>
        <taxon>Bacteria</taxon>
        <taxon>Pseudomonadati</taxon>
        <taxon>Pseudomonadota</taxon>
        <taxon>Betaproteobacteria</taxon>
        <taxon>Burkholderiales</taxon>
        <taxon>Burkholderiaceae</taxon>
        <taxon>Pandoraea</taxon>
    </lineage>
</organism>
<sequence>MVIAPHWFLYTGYLPPDSTRFFSVAAVAYAIALSHRSLATKLAQHRRISRWFSLSGNGERKSPN</sequence>
<reference evidence="2 3" key="1">
    <citation type="submission" date="2019-08" db="EMBL/GenBank/DDBJ databases">
        <authorList>
            <person name="Peeters C."/>
        </authorList>
    </citation>
    <scope>NUCLEOTIDE SEQUENCE [LARGE SCALE GENOMIC DNA]</scope>
    <source>
        <strain evidence="2 3">LMG 31111</strain>
    </source>
</reference>
<keyword evidence="1" id="KW-0812">Transmembrane</keyword>
<dbReference type="AlphaFoldDB" id="A0A5E4VWK8"/>
<accession>A0A5E4VWK8</accession>
<evidence type="ECO:0000256" key="1">
    <source>
        <dbReference type="SAM" id="Phobius"/>
    </source>
</evidence>
<protein>
    <submittedName>
        <fullName evidence="2">Uncharacterized protein</fullName>
    </submittedName>
</protein>
<dbReference type="EMBL" id="CABPSE010000009">
    <property type="protein sequence ID" value="VVE16977.1"/>
    <property type="molecule type" value="Genomic_DNA"/>
</dbReference>
<gene>
    <name evidence="2" type="ORF">PCO31111_02955</name>
</gene>
<name>A0A5E4VWK8_9BURK</name>
<keyword evidence="1" id="KW-0472">Membrane</keyword>
<keyword evidence="1" id="KW-1133">Transmembrane helix</keyword>
<evidence type="ECO:0000313" key="2">
    <source>
        <dbReference type="EMBL" id="VVE16977.1"/>
    </source>
</evidence>
<proteinExistence type="predicted"/>
<dbReference type="Proteomes" id="UP000383971">
    <property type="component" value="Unassembled WGS sequence"/>
</dbReference>
<keyword evidence="3" id="KW-1185">Reference proteome</keyword>
<dbReference type="RefSeq" id="WP_150585561.1">
    <property type="nucleotide sequence ID" value="NZ_CABPSE010000009.1"/>
</dbReference>
<feature type="transmembrane region" description="Helical" evidence="1">
    <location>
        <begin position="20"/>
        <end position="39"/>
    </location>
</feature>
<evidence type="ECO:0000313" key="3">
    <source>
        <dbReference type="Proteomes" id="UP000383971"/>
    </source>
</evidence>